<sequence length="209" mass="23177">MTEPAEAAARFAARFPVLFHVTDPEALPGIAANGLLSTEALVALYDVPPEDRPALLDHNRGRGNFTRLHREGLPGATLRDQWMPDVPLTQTLRGAYANDPIAWRRHINAHVFFWLNKPQAERLARVNRARAQTVLAFDTARLLAAHASHAFTTPINTGIAQGLYGRPGSPRDEHTFQPVTAYPRPDRRPPKELAIRHGVPDATAYLIQP</sequence>
<dbReference type="Pfam" id="PF22531">
    <property type="entry name" value="DUF7002"/>
    <property type="match status" value="1"/>
</dbReference>
<accession>A0ABT1XES9</accession>
<evidence type="ECO:0000313" key="2">
    <source>
        <dbReference type="EMBL" id="MCR0985652.1"/>
    </source>
</evidence>
<reference evidence="2 3" key="1">
    <citation type="submission" date="2022-06" db="EMBL/GenBank/DDBJ databases">
        <title>Roseomonas CN29.</title>
        <authorList>
            <person name="Cheng Y."/>
            <person name="He X."/>
        </authorList>
    </citation>
    <scope>NUCLEOTIDE SEQUENCE [LARGE SCALE GENOMIC DNA]</scope>
    <source>
        <strain evidence="2 3">CN29</strain>
    </source>
</reference>
<evidence type="ECO:0000313" key="3">
    <source>
        <dbReference type="Proteomes" id="UP001524642"/>
    </source>
</evidence>
<gene>
    <name evidence="2" type="ORF">NRP21_26720</name>
</gene>
<dbReference type="EMBL" id="JANJOU010000038">
    <property type="protein sequence ID" value="MCR0985652.1"/>
    <property type="molecule type" value="Genomic_DNA"/>
</dbReference>
<feature type="region of interest" description="Disordered" evidence="1">
    <location>
        <begin position="165"/>
        <end position="192"/>
    </location>
</feature>
<evidence type="ECO:0008006" key="4">
    <source>
        <dbReference type="Google" id="ProtNLM"/>
    </source>
</evidence>
<dbReference type="Proteomes" id="UP001524642">
    <property type="component" value="Unassembled WGS sequence"/>
</dbReference>
<dbReference type="RefSeq" id="WP_257719298.1">
    <property type="nucleotide sequence ID" value="NZ_JANJOU010000038.1"/>
</dbReference>
<proteinExistence type="predicted"/>
<name>A0ABT1XES9_9PROT</name>
<dbReference type="InterPro" id="IPR054271">
    <property type="entry name" value="DUF7002"/>
</dbReference>
<protein>
    <recommendedName>
        <fullName evidence="4">DUF4433 domain-containing protein</fullName>
    </recommendedName>
</protein>
<comment type="caution">
    <text evidence="2">The sequence shown here is derived from an EMBL/GenBank/DDBJ whole genome shotgun (WGS) entry which is preliminary data.</text>
</comment>
<evidence type="ECO:0000256" key="1">
    <source>
        <dbReference type="SAM" id="MobiDB-lite"/>
    </source>
</evidence>
<keyword evidence="3" id="KW-1185">Reference proteome</keyword>
<organism evidence="2 3">
    <name type="scientific">Roseomonas populi</name>
    <dbReference type="NCBI Taxonomy" id="3121582"/>
    <lineage>
        <taxon>Bacteria</taxon>
        <taxon>Pseudomonadati</taxon>
        <taxon>Pseudomonadota</taxon>
        <taxon>Alphaproteobacteria</taxon>
        <taxon>Acetobacterales</taxon>
        <taxon>Roseomonadaceae</taxon>
        <taxon>Roseomonas</taxon>
    </lineage>
</organism>